<protein>
    <submittedName>
        <fullName evidence="7">DNA-directed RNA polymeras-like protein I 49 kDa polypeptide</fullName>
    </submittedName>
</protein>
<gene>
    <name evidence="7" type="ORF">EJ04DRAFT_541259</name>
</gene>
<dbReference type="OrthoDB" id="532500at2759"/>
<evidence type="ECO:0000256" key="1">
    <source>
        <dbReference type="ARBA" id="ARBA00004604"/>
    </source>
</evidence>
<accession>A0A9P4R898</accession>
<dbReference type="Proteomes" id="UP000799444">
    <property type="component" value="Unassembled WGS sequence"/>
</dbReference>
<organism evidence="7 8">
    <name type="scientific">Polyplosphaeria fusca</name>
    <dbReference type="NCBI Taxonomy" id="682080"/>
    <lineage>
        <taxon>Eukaryota</taxon>
        <taxon>Fungi</taxon>
        <taxon>Dikarya</taxon>
        <taxon>Ascomycota</taxon>
        <taxon>Pezizomycotina</taxon>
        <taxon>Dothideomycetes</taxon>
        <taxon>Pleosporomycetidae</taxon>
        <taxon>Pleosporales</taxon>
        <taxon>Tetraplosphaeriaceae</taxon>
        <taxon>Polyplosphaeria</taxon>
    </lineage>
</organism>
<keyword evidence="4" id="KW-0804">Transcription</keyword>
<dbReference type="GO" id="GO:0005730">
    <property type="term" value="C:nucleolus"/>
    <property type="evidence" value="ECO:0007669"/>
    <property type="project" value="UniProtKB-SubCell"/>
</dbReference>
<keyword evidence="8" id="KW-1185">Reference proteome</keyword>
<evidence type="ECO:0000313" key="7">
    <source>
        <dbReference type="EMBL" id="KAF2738562.1"/>
    </source>
</evidence>
<evidence type="ECO:0000256" key="3">
    <source>
        <dbReference type="ARBA" id="ARBA00022478"/>
    </source>
</evidence>
<evidence type="ECO:0000256" key="2">
    <source>
        <dbReference type="ARBA" id="ARBA00009430"/>
    </source>
</evidence>
<evidence type="ECO:0000256" key="5">
    <source>
        <dbReference type="ARBA" id="ARBA00023242"/>
    </source>
</evidence>
<comment type="similarity">
    <text evidence="2">Belongs to the eukaryotic RPA49/POLR1E RNA polymerase subunit family.</text>
</comment>
<dbReference type="PANTHER" id="PTHR14440">
    <property type="entry name" value="DNA-DIRECTED RNA POLYMERASE I SUBUNIT RPA49"/>
    <property type="match status" value="1"/>
</dbReference>
<evidence type="ECO:0000313" key="8">
    <source>
        <dbReference type="Proteomes" id="UP000799444"/>
    </source>
</evidence>
<evidence type="ECO:0000256" key="6">
    <source>
        <dbReference type="SAM" id="MobiDB-lite"/>
    </source>
</evidence>
<dbReference type="Pfam" id="PF06870">
    <property type="entry name" value="RNA_pol_I_A49"/>
    <property type="match status" value="1"/>
</dbReference>
<dbReference type="InterPro" id="IPR009668">
    <property type="entry name" value="RNA_pol-assoc_fac_A49-like"/>
</dbReference>
<sequence length="448" mass="49838">MSEKKRKRRDKDGDRPSKRNAISPPPGNIKVEFVENKDVVAPVLASASGFDHIANVNFKPYISQAKDKRSELLLHSSEHNTLDYVAREEKDGSSGSHLKDYIGVYDPATGTLKLMEARKLTVRSTLRSEIEDMQAERAREEARTQAAQAPMGMTAKRHALAAEFGSRKSKKAITGMAENAIARGRAGDPNAPPMNEAVADAVLDNMANATANMPTKEDQAAAVSSSKPRPRVNTEARYAAEVYTIDAVVGTELMSLIHVKDWIEATEQGTGVQKLTSAFVAKRITRLAKNKEIQKLKMLKFVYMCMNFNASLQGRGSKAKRIPPRDQFVERLGPDTPPPVADAILRKFASENKDMTRWHIDNLITHAAAVTLIIDDYEVDVNDLREDFRLDNKEIKQYFSELGCRLAKPTEAERTKFKITKAEADNHVLAKLRLPLSFPKVGVGKKRK</sequence>
<dbReference type="AlphaFoldDB" id="A0A9P4R898"/>
<evidence type="ECO:0000256" key="4">
    <source>
        <dbReference type="ARBA" id="ARBA00023163"/>
    </source>
</evidence>
<dbReference type="EMBL" id="ML996108">
    <property type="protein sequence ID" value="KAF2738562.1"/>
    <property type="molecule type" value="Genomic_DNA"/>
</dbReference>
<dbReference type="GO" id="GO:0003677">
    <property type="term" value="F:DNA binding"/>
    <property type="evidence" value="ECO:0007669"/>
    <property type="project" value="InterPro"/>
</dbReference>
<comment type="caution">
    <text evidence="7">The sequence shown here is derived from an EMBL/GenBank/DDBJ whole genome shotgun (WGS) entry which is preliminary data.</text>
</comment>
<dbReference type="GO" id="GO:0000428">
    <property type="term" value="C:DNA-directed RNA polymerase complex"/>
    <property type="evidence" value="ECO:0007669"/>
    <property type="project" value="UniProtKB-KW"/>
</dbReference>
<proteinExistence type="inferred from homology"/>
<feature type="region of interest" description="Disordered" evidence="6">
    <location>
        <begin position="1"/>
        <end position="29"/>
    </location>
</feature>
<name>A0A9P4R898_9PLEO</name>
<keyword evidence="5" id="KW-0539">Nucleus</keyword>
<reference evidence="7" key="1">
    <citation type="journal article" date="2020" name="Stud. Mycol.">
        <title>101 Dothideomycetes genomes: a test case for predicting lifestyles and emergence of pathogens.</title>
        <authorList>
            <person name="Haridas S."/>
            <person name="Albert R."/>
            <person name="Binder M."/>
            <person name="Bloem J."/>
            <person name="Labutti K."/>
            <person name="Salamov A."/>
            <person name="Andreopoulos B."/>
            <person name="Baker S."/>
            <person name="Barry K."/>
            <person name="Bills G."/>
            <person name="Bluhm B."/>
            <person name="Cannon C."/>
            <person name="Castanera R."/>
            <person name="Culley D."/>
            <person name="Daum C."/>
            <person name="Ezra D."/>
            <person name="Gonzalez J."/>
            <person name="Henrissat B."/>
            <person name="Kuo A."/>
            <person name="Liang C."/>
            <person name="Lipzen A."/>
            <person name="Lutzoni F."/>
            <person name="Magnuson J."/>
            <person name="Mondo S."/>
            <person name="Nolan M."/>
            <person name="Ohm R."/>
            <person name="Pangilinan J."/>
            <person name="Park H.-J."/>
            <person name="Ramirez L."/>
            <person name="Alfaro M."/>
            <person name="Sun H."/>
            <person name="Tritt A."/>
            <person name="Yoshinaga Y."/>
            <person name="Zwiers L.-H."/>
            <person name="Turgeon B."/>
            <person name="Goodwin S."/>
            <person name="Spatafora J."/>
            <person name="Crous P."/>
            <person name="Grigoriev I."/>
        </authorList>
    </citation>
    <scope>NUCLEOTIDE SEQUENCE</scope>
    <source>
        <strain evidence="7">CBS 125425</strain>
    </source>
</reference>
<keyword evidence="3" id="KW-0240">DNA-directed RNA polymerase</keyword>
<dbReference type="GO" id="GO:0006351">
    <property type="term" value="P:DNA-templated transcription"/>
    <property type="evidence" value="ECO:0007669"/>
    <property type="project" value="InterPro"/>
</dbReference>
<comment type="subcellular location">
    <subcellularLocation>
        <location evidence="1">Nucleus</location>
        <location evidence="1">Nucleolus</location>
    </subcellularLocation>
</comment>